<dbReference type="EMBL" id="CP144102">
    <property type="protein sequence ID" value="WWC88987.1"/>
    <property type="molecule type" value="Genomic_DNA"/>
</dbReference>
<accession>A0AAX4JUF5</accession>
<dbReference type="AlphaFoldDB" id="A0AAX4JUF5"/>
<feature type="compositionally biased region" description="Low complexity" evidence="1">
    <location>
        <begin position="35"/>
        <end position="44"/>
    </location>
</feature>
<feature type="region of interest" description="Disordered" evidence="1">
    <location>
        <begin position="32"/>
        <end position="67"/>
    </location>
</feature>
<evidence type="ECO:0000313" key="3">
    <source>
        <dbReference type="Proteomes" id="UP001355207"/>
    </source>
</evidence>
<dbReference type="RefSeq" id="XP_066075750.1">
    <property type="nucleotide sequence ID" value="XM_066219653.1"/>
</dbReference>
<dbReference type="PANTHER" id="PTHR34213">
    <property type="entry name" value="NUCLEAR TRANSPORT FACTOR 2 (NTF2) FAMILY PROTEIN"/>
    <property type="match status" value="1"/>
</dbReference>
<evidence type="ECO:0000313" key="2">
    <source>
        <dbReference type="EMBL" id="WWC88987.1"/>
    </source>
</evidence>
<evidence type="ECO:0000256" key="1">
    <source>
        <dbReference type="SAM" id="MobiDB-lite"/>
    </source>
</evidence>
<reference evidence="2 3" key="1">
    <citation type="submission" date="2024-01" db="EMBL/GenBank/DDBJ databases">
        <title>Comparative genomics of Cryptococcus and Kwoniella reveals pathogenesis evolution and contrasting modes of karyotype evolution via chromosome fusion or intercentromeric recombination.</title>
        <authorList>
            <person name="Coelho M.A."/>
            <person name="David-Palma M."/>
            <person name="Shea T."/>
            <person name="Bowers K."/>
            <person name="McGinley-Smith S."/>
            <person name="Mohammad A.W."/>
            <person name="Gnirke A."/>
            <person name="Yurkov A.M."/>
            <person name="Nowrousian M."/>
            <person name="Sun S."/>
            <person name="Cuomo C.A."/>
            <person name="Heitman J."/>
        </authorList>
    </citation>
    <scope>NUCLEOTIDE SEQUENCE [LARGE SCALE GENOMIC DNA]</scope>
    <source>
        <strain evidence="2 3">CBS 6074</strain>
    </source>
</reference>
<keyword evidence="3" id="KW-1185">Reference proteome</keyword>
<dbReference type="PANTHER" id="PTHR34213:SF2">
    <property type="entry name" value="NUCLEAR TRANSPORT FACTOR 2 (NTF2) FAMILY PROTEIN"/>
    <property type="match status" value="1"/>
</dbReference>
<gene>
    <name evidence="2" type="ORF">L201_003903</name>
</gene>
<dbReference type="Proteomes" id="UP001355207">
    <property type="component" value="Chromosome 5"/>
</dbReference>
<dbReference type="GeneID" id="91094573"/>
<sequence length="226" mass="25018">MSFTRQLSNKSIITSNISLLKSIPKTPSQVFVRMSSSNPSNSTSFQAPIPDSSSTDQVPNFGFKERQPTSEEKALVDDVLQLYQLNPVSSAYARYDESAQFHDPIGLAKGLDAVKSQFNGMPRIFSKSETKGLKFLDNPEVKPPSVQIVLSQLYHMKPTGSKLVNSLVTFHVDPKSNLILRHDEEWDAEPNTTGEDGFFGKINELRKKFTAAAVQAGVDPTPKDQK</sequence>
<protein>
    <submittedName>
        <fullName evidence="2">Uncharacterized protein</fullName>
    </submittedName>
</protein>
<dbReference type="InterPro" id="IPR032710">
    <property type="entry name" value="NTF2-like_dom_sf"/>
</dbReference>
<organism evidence="2 3">
    <name type="scientific">Kwoniella dendrophila CBS 6074</name>
    <dbReference type="NCBI Taxonomy" id="1295534"/>
    <lineage>
        <taxon>Eukaryota</taxon>
        <taxon>Fungi</taxon>
        <taxon>Dikarya</taxon>
        <taxon>Basidiomycota</taxon>
        <taxon>Agaricomycotina</taxon>
        <taxon>Tremellomycetes</taxon>
        <taxon>Tremellales</taxon>
        <taxon>Cryptococcaceae</taxon>
        <taxon>Kwoniella</taxon>
    </lineage>
</organism>
<dbReference type="SUPFAM" id="SSF54427">
    <property type="entry name" value="NTF2-like"/>
    <property type="match status" value="1"/>
</dbReference>
<proteinExistence type="predicted"/>
<name>A0AAX4JUF5_9TREE</name>